<evidence type="ECO:0000256" key="1">
    <source>
        <dbReference type="SAM" id="MobiDB-lite"/>
    </source>
</evidence>
<feature type="compositionally biased region" description="Basic and acidic residues" evidence="1">
    <location>
        <begin position="124"/>
        <end position="141"/>
    </location>
</feature>
<keyword evidence="3" id="KW-1185">Reference proteome</keyword>
<comment type="caution">
    <text evidence="2">The sequence shown here is derived from an EMBL/GenBank/DDBJ whole genome shotgun (WGS) entry which is preliminary data.</text>
</comment>
<evidence type="ECO:0000313" key="2">
    <source>
        <dbReference type="EMBL" id="KAJ9667246.1"/>
    </source>
</evidence>
<dbReference type="Proteomes" id="UP001172684">
    <property type="component" value="Unassembled WGS sequence"/>
</dbReference>
<protein>
    <submittedName>
        <fullName evidence="2">Uncharacterized protein</fullName>
    </submittedName>
</protein>
<sequence>MKPRPSQPPPPSAQRPCNRPHCLSCSDHLYDPRRPGWPKGISFIYRSDEFPLPDCGMRISGFEPQSQSVESGTVVRARRSGGSGRTIVKRRMGKKAGADDDSAMTAERISKKAERASKARTSRVRKDPAKQDGRERKGEGRLRLVLRNPQRRQGTALSAAEMYEKIVVEAEQTQWAISEALREDYLRISEVRRRTVDGKRKLYLVFSRKEAARRQRRGDGK</sequence>
<proteinExistence type="predicted"/>
<organism evidence="2 3">
    <name type="scientific">Coniosporium apollinis</name>
    <dbReference type="NCBI Taxonomy" id="61459"/>
    <lineage>
        <taxon>Eukaryota</taxon>
        <taxon>Fungi</taxon>
        <taxon>Dikarya</taxon>
        <taxon>Ascomycota</taxon>
        <taxon>Pezizomycotina</taxon>
        <taxon>Dothideomycetes</taxon>
        <taxon>Dothideomycetes incertae sedis</taxon>
        <taxon>Coniosporium</taxon>
    </lineage>
</organism>
<reference evidence="2" key="1">
    <citation type="submission" date="2022-10" db="EMBL/GenBank/DDBJ databases">
        <title>Culturing micro-colonial fungi from biological soil crusts in the Mojave desert and describing Neophaeococcomyces mojavensis, and introducing the new genera and species Taxawa tesnikishii.</title>
        <authorList>
            <person name="Kurbessoian T."/>
            <person name="Stajich J.E."/>
        </authorList>
    </citation>
    <scope>NUCLEOTIDE SEQUENCE</scope>
    <source>
        <strain evidence="2">TK_1</strain>
    </source>
</reference>
<name>A0ABQ9NXY3_9PEZI</name>
<feature type="region of interest" description="Disordered" evidence="1">
    <location>
        <begin position="61"/>
        <end position="141"/>
    </location>
</feature>
<gene>
    <name evidence="2" type="ORF">H2201_002767</name>
</gene>
<feature type="compositionally biased region" description="Basic and acidic residues" evidence="1">
    <location>
        <begin position="108"/>
        <end position="117"/>
    </location>
</feature>
<evidence type="ECO:0000313" key="3">
    <source>
        <dbReference type="Proteomes" id="UP001172684"/>
    </source>
</evidence>
<dbReference type="EMBL" id="JAPDRL010000014">
    <property type="protein sequence ID" value="KAJ9667246.1"/>
    <property type="molecule type" value="Genomic_DNA"/>
</dbReference>
<accession>A0ABQ9NXY3</accession>